<keyword evidence="3" id="KW-0326">Glycosidase</keyword>
<evidence type="ECO:0000313" key="7">
    <source>
        <dbReference type="EMBL" id="PWV90625.1"/>
    </source>
</evidence>
<dbReference type="InterPro" id="IPR006103">
    <property type="entry name" value="Glyco_hydro_2_cat"/>
</dbReference>
<keyword evidence="8" id="KW-1185">Reference proteome</keyword>
<protein>
    <submittedName>
        <fullName evidence="7">Beta-glucuronidase</fullName>
    </submittedName>
</protein>
<feature type="domain" description="Glycosyl hydrolases family 2 sugar binding" evidence="6">
    <location>
        <begin position="103"/>
        <end position="209"/>
    </location>
</feature>
<reference evidence="7 8" key="1">
    <citation type="submission" date="2018-05" db="EMBL/GenBank/DDBJ databases">
        <title>Genomic Encyclopedia of Type Strains, Phase III (KMG-III): the genomes of soil and plant-associated and newly described type strains.</title>
        <authorList>
            <person name="Whitman W."/>
        </authorList>
    </citation>
    <scope>NUCLEOTIDE SEQUENCE [LARGE SCALE GENOMIC DNA]</scope>
    <source>
        <strain evidence="7 8">CECT 5696</strain>
    </source>
</reference>
<organism evidence="7 8">
    <name type="scientific">Paenibacillus cellulosilyticus</name>
    <dbReference type="NCBI Taxonomy" id="375489"/>
    <lineage>
        <taxon>Bacteria</taxon>
        <taxon>Bacillati</taxon>
        <taxon>Bacillota</taxon>
        <taxon>Bacilli</taxon>
        <taxon>Bacillales</taxon>
        <taxon>Paenibacillaceae</taxon>
        <taxon>Paenibacillus</taxon>
    </lineage>
</organism>
<dbReference type="Gene3D" id="2.60.40.10">
    <property type="entry name" value="Immunoglobulins"/>
    <property type="match status" value="1"/>
</dbReference>
<feature type="domain" description="Glycoside hydrolase family 2 immunoglobulin-like beta-sandwich" evidence="4">
    <location>
        <begin position="227"/>
        <end position="344"/>
    </location>
</feature>
<dbReference type="InterPro" id="IPR008979">
    <property type="entry name" value="Galactose-bd-like_sf"/>
</dbReference>
<dbReference type="Pfam" id="PF00703">
    <property type="entry name" value="Glyco_hydro_2"/>
    <property type="match status" value="1"/>
</dbReference>
<dbReference type="Gene3D" id="3.20.20.80">
    <property type="entry name" value="Glycosidases"/>
    <property type="match status" value="1"/>
</dbReference>
<dbReference type="Pfam" id="PF02837">
    <property type="entry name" value="Glyco_hydro_2_N"/>
    <property type="match status" value="1"/>
</dbReference>
<dbReference type="InterPro" id="IPR006102">
    <property type="entry name" value="Ig-like_GH2"/>
</dbReference>
<dbReference type="InterPro" id="IPR006104">
    <property type="entry name" value="Glyco_hydro_2_N"/>
</dbReference>
<dbReference type="InterPro" id="IPR013783">
    <property type="entry name" value="Ig-like_fold"/>
</dbReference>
<evidence type="ECO:0000256" key="3">
    <source>
        <dbReference type="ARBA" id="ARBA00023295"/>
    </source>
</evidence>
<dbReference type="InterPro" id="IPR017853">
    <property type="entry name" value="GH"/>
</dbReference>
<dbReference type="AlphaFoldDB" id="A0A2V2YE98"/>
<evidence type="ECO:0000313" key="8">
    <source>
        <dbReference type="Proteomes" id="UP000246635"/>
    </source>
</evidence>
<evidence type="ECO:0000259" key="6">
    <source>
        <dbReference type="Pfam" id="PF02837"/>
    </source>
</evidence>
<dbReference type="InterPro" id="IPR051913">
    <property type="entry name" value="GH2_Domain-Containing"/>
</dbReference>
<name>A0A2V2YE98_9BACL</name>
<dbReference type="Pfam" id="PF02836">
    <property type="entry name" value="Glyco_hydro_2_C"/>
    <property type="match status" value="1"/>
</dbReference>
<gene>
    <name evidence="7" type="ORF">DFQ01_1407</name>
</gene>
<dbReference type="Proteomes" id="UP000246635">
    <property type="component" value="Unassembled WGS sequence"/>
</dbReference>
<evidence type="ECO:0000259" key="5">
    <source>
        <dbReference type="Pfam" id="PF02836"/>
    </source>
</evidence>
<dbReference type="OrthoDB" id="9762066at2"/>
<feature type="domain" description="Glycoside hydrolase family 2 catalytic" evidence="5">
    <location>
        <begin position="348"/>
        <end position="634"/>
    </location>
</feature>
<dbReference type="GO" id="GO:0004553">
    <property type="term" value="F:hydrolase activity, hydrolyzing O-glycosyl compounds"/>
    <property type="evidence" value="ECO:0007669"/>
    <property type="project" value="InterPro"/>
</dbReference>
<evidence type="ECO:0000259" key="4">
    <source>
        <dbReference type="Pfam" id="PF00703"/>
    </source>
</evidence>
<dbReference type="SUPFAM" id="SSF51445">
    <property type="entry name" value="(Trans)glycosidases"/>
    <property type="match status" value="1"/>
</dbReference>
<dbReference type="RefSeq" id="WP_110047312.1">
    <property type="nucleotide sequence ID" value="NZ_CP054612.1"/>
</dbReference>
<evidence type="ECO:0000256" key="1">
    <source>
        <dbReference type="ARBA" id="ARBA00007401"/>
    </source>
</evidence>
<comment type="caution">
    <text evidence="7">The sequence shown here is derived from an EMBL/GenBank/DDBJ whole genome shotgun (WGS) entry which is preliminary data.</text>
</comment>
<proteinExistence type="inferred from homology"/>
<dbReference type="Gene3D" id="2.60.120.260">
    <property type="entry name" value="Galactose-binding domain-like"/>
    <property type="match status" value="1"/>
</dbReference>
<dbReference type="GO" id="GO:0005975">
    <property type="term" value="P:carbohydrate metabolic process"/>
    <property type="evidence" value="ECO:0007669"/>
    <property type="project" value="InterPro"/>
</dbReference>
<dbReference type="InterPro" id="IPR006101">
    <property type="entry name" value="Glyco_hydro_2"/>
</dbReference>
<keyword evidence="2" id="KW-0378">Hydrolase</keyword>
<dbReference type="SUPFAM" id="SSF49785">
    <property type="entry name" value="Galactose-binding domain-like"/>
    <property type="match status" value="1"/>
</dbReference>
<dbReference type="EMBL" id="QGTQ01000040">
    <property type="protein sequence ID" value="PWV90625.1"/>
    <property type="molecule type" value="Genomic_DNA"/>
</dbReference>
<evidence type="ECO:0000256" key="2">
    <source>
        <dbReference type="ARBA" id="ARBA00022801"/>
    </source>
</evidence>
<comment type="similarity">
    <text evidence="1">Belongs to the glycosyl hydrolase 2 family.</text>
</comment>
<dbReference type="SUPFAM" id="SSF49303">
    <property type="entry name" value="beta-Galactosidase/glucuronidase domain"/>
    <property type="match status" value="1"/>
</dbReference>
<dbReference type="InterPro" id="IPR036156">
    <property type="entry name" value="Beta-gal/glucu_dom_sf"/>
</dbReference>
<dbReference type="PANTHER" id="PTHR42732">
    <property type="entry name" value="BETA-GALACTOSIDASE"/>
    <property type="match status" value="1"/>
</dbReference>
<accession>A0A2V2YE98</accession>
<sequence>MLQTTMTLSTIDGVSIPFQNGMPVPSFEEQNRTVISLNGVWLKRRLAMDHSFSLAPRGEQWLRELETKEGEYVRGSVLSECEWESHLVPLPENRLSGEAQAKAAETYEDGVWYQRTIVVEHLDRSLAYTFKSLGISYVADLWVNGCWIGCHEGGFTPFAFDVSDALREGENDIRIRVDNPPWGSRVDTIPAVAGTDFFNYTGIIQDLWIEAAPLASIVRADIVPLDTDGRLQITVVLMNQGHAAAYVCLEGSLYEADSQSDHFLASPLASTIADIPAVTDRALRSMLTLQPGQVRAVRFEITVQNPKLWSAWQPNLYVASFTLTASQVGKTETQDTWCTQFGIRTIRARGTQIELNGSPLFLAGIARHEEWPDTGRTASWDRIRADLEQIRAMNANMVRTGHYPNHLHTYILLDRLGLLAMSEIPLWQFETAHYEAQNEKRLADQMWREMVFSQYNRPSVIMWSTQNESKDVWLRLAYNERLVADLRGSYDDGRLLTQSSAADQPGPHDPSMAPLDVAAWTMYFGIFHGGTYYEGTRDFLAEAHLVYPDKPILNTEFGHWTAGADSEEAKQVATYQDTIRALMEHATVSEAGEWRPDGYVAGIDFWIMYDWYVNHNNWIDTFGICHMDRTTEKSIAALIRADYGSITGGSGGVVLAREGVRNEESR</sequence>
<dbReference type="PANTHER" id="PTHR42732:SF1">
    <property type="entry name" value="BETA-MANNOSIDASE"/>
    <property type="match status" value="1"/>
</dbReference>
<dbReference type="PRINTS" id="PR00132">
    <property type="entry name" value="GLHYDRLASE2"/>
</dbReference>